<reference evidence="10 11" key="1">
    <citation type="submission" date="2016-03" db="EMBL/GenBank/DDBJ databases">
        <authorList>
            <person name="Ploux O."/>
        </authorList>
    </citation>
    <scope>NUCLEOTIDE SEQUENCE [LARGE SCALE GENOMIC DNA]</scope>
    <source>
        <strain evidence="10 11">LPB0076</strain>
    </source>
</reference>
<dbReference type="RefSeq" id="WP_066331972.1">
    <property type="nucleotide sequence ID" value="NZ_CP017688.1"/>
</dbReference>
<gene>
    <name evidence="10" type="ORF">LPBF_02280</name>
</gene>
<feature type="binding site" evidence="8">
    <location>
        <position position="288"/>
    </location>
    <ligand>
        <name>Mn(2+)</name>
        <dbReference type="ChEBI" id="CHEBI:29035"/>
    </ligand>
</feature>
<evidence type="ECO:0000313" key="10">
    <source>
        <dbReference type="EMBL" id="OCB78375.1"/>
    </source>
</evidence>
<evidence type="ECO:0000256" key="3">
    <source>
        <dbReference type="ARBA" id="ARBA00022692"/>
    </source>
</evidence>
<sequence>MKINKFLKPILNFFFIGLCITTLSRLLLFVMFHKRVVQTPDYWMIFPIGLRMDLIVLSYIAFLPSLLLCVLPDNYLQKIKKFFTVYFLSFLFLMLFMELATFDFIKEYDTRPNKLFIDYLIYPKEVVGTLVKSYLGSLFFSFFVLSVALWVSAKNAAKLFYPKFTMYRTKLVWFPLVAFLLFLGARSSLVSKRPINASNAIFSTDQLTNNLGINSLYTVGFALYSLKNEDNAEKMYGKMDPNEAISRVKKYMQVANNAFTDPELPLMHLQKTDSTLARPYNVVVFLQESLGAEYVGSLGGLPLTPSLDALTQQGLLFTNIYATGTRSVRGIEAVVTGFLPSASESVVKLSNSQTGFYTLAQNLKEKGYDTSFIYGGMANFDNMASFFNGNGFSKIIDEKDYDKDTAAFKGTWGYSDEDLAVKANDYYKSKGDKPFFSLLFSTSNHEPFEFPDGRIALYDKQKNTVHNAMKYADFSIGKFFEMAKKEPYFKNTIFLIIADHNTRTYGKNLVPINKFHIPALLIGPNVPKGMRYTKLCSQIDIAPTLFHFIGMDLQHPMPGINLMKLPDATPGRAIMQFHNNNAFRVGNQVVILQPNKEPLQFKMQNDTVLEPTKLNTEMAKDALGHIITASYLYKQRKYKTKQQK</sequence>
<feature type="binding site" evidence="7">
    <location>
        <position position="445"/>
    </location>
    <ligand>
        <name>substrate</name>
    </ligand>
</feature>
<dbReference type="OrthoDB" id="9777768at2"/>
<evidence type="ECO:0000256" key="1">
    <source>
        <dbReference type="ARBA" id="ARBA00004651"/>
    </source>
</evidence>
<name>A0A1B9E8U7_9FLAO</name>
<accession>A0A1B9E8U7</accession>
<evidence type="ECO:0000313" key="11">
    <source>
        <dbReference type="Proteomes" id="UP000093510"/>
    </source>
</evidence>
<dbReference type="PANTHER" id="PTHR47371">
    <property type="entry name" value="LIPOTEICHOIC ACID SYNTHASE"/>
    <property type="match status" value="1"/>
</dbReference>
<dbReference type="Gene3D" id="3.30.1120.80">
    <property type="match status" value="1"/>
</dbReference>
<evidence type="ECO:0000256" key="2">
    <source>
        <dbReference type="ARBA" id="ARBA00022475"/>
    </source>
</evidence>
<dbReference type="GO" id="GO:0005886">
    <property type="term" value="C:plasma membrane"/>
    <property type="evidence" value="ECO:0007669"/>
    <property type="project" value="UniProtKB-SubCell"/>
</dbReference>
<dbReference type="EMBL" id="LVEP01000011">
    <property type="protein sequence ID" value="OCB78375.1"/>
    <property type="molecule type" value="Genomic_DNA"/>
</dbReference>
<keyword evidence="2" id="KW-1003">Cell membrane</keyword>
<dbReference type="Proteomes" id="UP000093510">
    <property type="component" value="Unassembled WGS sequence"/>
</dbReference>
<evidence type="ECO:0000256" key="5">
    <source>
        <dbReference type="ARBA" id="ARBA00023136"/>
    </source>
</evidence>
<keyword evidence="7" id="KW-0464">Manganese</keyword>
<keyword evidence="3" id="KW-0812">Transmembrane</keyword>
<dbReference type="InterPro" id="IPR017850">
    <property type="entry name" value="Alkaline_phosphatase_core_sf"/>
</dbReference>
<dbReference type="GO" id="GO:0046872">
    <property type="term" value="F:metal ion binding"/>
    <property type="evidence" value="ECO:0007669"/>
    <property type="project" value="UniProtKB-KW"/>
</dbReference>
<proteinExistence type="predicted"/>
<dbReference type="PANTHER" id="PTHR47371:SF3">
    <property type="entry name" value="PHOSPHOGLYCEROL TRANSFERASE I"/>
    <property type="match status" value="1"/>
</dbReference>
<evidence type="ECO:0000259" key="9">
    <source>
        <dbReference type="Pfam" id="PF00884"/>
    </source>
</evidence>
<keyword evidence="5" id="KW-0472">Membrane</keyword>
<feature type="domain" description="Sulfatase N-terminal" evidence="9">
    <location>
        <begin position="281"/>
        <end position="550"/>
    </location>
</feature>
<feature type="binding site" evidence="8">
    <location>
        <position position="500"/>
    </location>
    <ligand>
        <name>Mn(2+)</name>
        <dbReference type="ChEBI" id="CHEBI:29035"/>
    </ligand>
</feature>
<keyword evidence="4" id="KW-1133">Transmembrane helix</keyword>
<keyword evidence="7" id="KW-0479">Metal-binding</keyword>
<dbReference type="InterPro" id="IPR050448">
    <property type="entry name" value="OpgB/LTA_synthase_biosynth"/>
</dbReference>
<dbReference type="SUPFAM" id="SSF53649">
    <property type="entry name" value="Alkaline phosphatase-like"/>
    <property type="match status" value="1"/>
</dbReference>
<dbReference type="CDD" id="cd16015">
    <property type="entry name" value="LTA_synthase"/>
    <property type="match status" value="1"/>
</dbReference>
<dbReference type="AlphaFoldDB" id="A0A1B9E8U7"/>
<keyword evidence="11" id="KW-1185">Reference proteome</keyword>
<evidence type="ECO:0000256" key="4">
    <source>
        <dbReference type="ARBA" id="ARBA00022989"/>
    </source>
</evidence>
<dbReference type="STRING" id="1763534.GCA_001831475_02401"/>
<evidence type="ECO:0000256" key="6">
    <source>
        <dbReference type="PIRSR" id="PIRSR005091-1"/>
    </source>
</evidence>
<dbReference type="InterPro" id="IPR012160">
    <property type="entry name" value="LtaS-like"/>
</dbReference>
<dbReference type="InterPro" id="IPR000917">
    <property type="entry name" value="Sulfatase_N"/>
</dbReference>
<dbReference type="PIRSF" id="PIRSF005091">
    <property type="entry name" value="Mmb_sulf_HI1246"/>
    <property type="match status" value="1"/>
</dbReference>
<dbReference type="Gene3D" id="3.40.720.10">
    <property type="entry name" value="Alkaline Phosphatase, subunit A"/>
    <property type="match status" value="1"/>
</dbReference>
<comment type="caution">
    <text evidence="10">The sequence shown here is derived from an EMBL/GenBank/DDBJ whole genome shotgun (WGS) entry which is preliminary data.</text>
</comment>
<organism evidence="10 11">
    <name type="scientific">Flavobacterium crassostreae</name>
    <dbReference type="NCBI Taxonomy" id="1763534"/>
    <lineage>
        <taxon>Bacteria</taxon>
        <taxon>Pseudomonadati</taxon>
        <taxon>Bacteroidota</taxon>
        <taxon>Flavobacteriia</taxon>
        <taxon>Flavobacteriales</taxon>
        <taxon>Flavobacteriaceae</taxon>
        <taxon>Flavobacterium</taxon>
    </lineage>
</organism>
<feature type="active site" evidence="6">
    <location>
        <position position="327"/>
    </location>
</feature>
<feature type="binding site" evidence="8">
    <location>
        <position position="499"/>
    </location>
    <ligand>
        <name>Mn(2+)</name>
        <dbReference type="ChEBI" id="CHEBI:29035"/>
    </ligand>
</feature>
<evidence type="ECO:0000256" key="7">
    <source>
        <dbReference type="PIRSR" id="PIRSR005091-2"/>
    </source>
</evidence>
<protein>
    <submittedName>
        <fullName evidence="10">Sulfatase</fullName>
    </submittedName>
</protein>
<evidence type="ECO:0000256" key="8">
    <source>
        <dbReference type="PIRSR" id="PIRSR005091-3"/>
    </source>
</evidence>
<comment type="subcellular location">
    <subcellularLocation>
        <location evidence="1">Cell membrane</location>
        <topology evidence="1">Multi-pass membrane protein</topology>
    </subcellularLocation>
</comment>
<dbReference type="Pfam" id="PF00884">
    <property type="entry name" value="Sulfatase"/>
    <property type="match status" value="1"/>
</dbReference>